<evidence type="ECO:0000259" key="2">
    <source>
        <dbReference type="PROSITE" id="PS50137"/>
    </source>
</evidence>
<evidence type="ECO:0000313" key="3">
    <source>
        <dbReference type="EMBL" id="KAJ7225695.1"/>
    </source>
</evidence>
<dbReference type="PROSITE" id="PS50137">
    <property type="entry name" value="DS_RBD"/>
    <property type="match status" value="1"/>
</dbReference>
<dbReference type="AlphaFoldDB" id="A0AAD6YPQ6"/>
<organism evidence="3 4">
    <name type="scientific">Mycena pura</name>
    <dbReference type="NCBI Taxonomy" id="153505"/>
    <lineage>
        <taxon>Eukaryota</taxon>
        <taxon>Fungi</taxon>
        <taxon>Dikarya</taxon>
        <taxon>Basidiomycota</taxon>
        <taxon>Agaricomycotina</taxon>
        <taxon>Agaricomycetes</taxon>
        <taxon>Agaricomycetidae</taxon>
        <taxon>Agaricales</taxon>
        <taxon>Marasmiineae</taxon>
        <taxon>Mycenaceae</taxon>
        <taxon>Mycena</taxon>
    </lineage>
</organism>
<comment type="caution">
    <text evidence="3">The sequence shown here is derived from an EMBL/GenBank/DDBJ whole genome shotgun (WGS) entry which is preliminary data.</text>
</comment>
<dbReference type="Pfam" id="PF00035">
    <property type="entry name" value="dsrm"/>
    <property type="match status" value="1"/>
</dbReference>
<dbReference type="SMART" id="SM00358">
    <property type="entry name" value="DSRM"/>
    <property type="match status" value="1"/>
</dbReference>
<evidence type="ECO:0000313" key="4">
    <source>
        <dbReference type="Proteomes" id="UP001219525"/>
    </source>
</evidence>
<reference evidence="3" key="1">
    <citation type="submission" date="2023-03" db="EMBL/GenBank/DDBJ databases">
        <title>Massive genome expansion in bonnet fungi (Mycena s.s.) driven by repeated elements and novel gene families across ecological guilds.</title>
        <authorList>
            <consortium name="Lawrence Berkeley National Laboratory"/>
            <person name="Harder C.B."/>
            <person name="Miyauchi S."/>
            <person name="Viragh M."/>
            <person name="Kuo A."/>
            <person name="Thoen E."/>
            <person name="Andreopoulos B."/>
            <person name="Lu D."/>
            <person name="Skrede I."/>
            <person name="Drula E."/>
            <person name="Henrissat B."/>
            <person name="Morin E."/>
            <person name="Kohler A."/>
            <person name="Barry K."/>
            <person name="LaButti K."/>
            <person name="Morin E."/>
            <person name="Salamov A."/>
            <person name="Lipzen A."/>
            <person name="Mereny Z."/>
            <person name="Hegedus B."/>
            <person name="Baldrian P."/>
            <person name="Stursova M."/>
            <person name="Weitz H."/>
            <person name="Taylor A."/>
            <person name="Grigoriev I.V."/>
            <person name="Nagy L.G."/>
            <person name="Martin F."/>
            <person name="Kauserud H."/>
        </authorList>
    </citation>
    <scope>NUCLEOTIDE SEQUENCE</scope>
    <source>
        <strain evidence="3">9144</strain>
    </source>
</reference>
<protein>
    <recommendedName>
        <fullName evidence="2">DRBM domain-containing protein</fullName>
    </recommendedName>
</protein>
<dbReference type="SUPFAM" id="SSF54768">
    <property type="entry name" value="dsRNA-binding domain-like"/>
    <property type="match status" value="1"/>
</dbReference>
<dbReference type="Gene3D" id="3.30.160.20">
    <property type="match status" value="1"/>
</dbReference>
<accession>A0AAD6YPQ6</accession>
<name>A0AAD6YPQ6_9AGAR</name>
<proteinExistence type="predicted"/>
<gene>
    <name evidence="3" type="ORF">GGX14DRAFT_556454</name>
</gene>
<dbReference type="EMBL" id="JARJCW010000004">
    <property type="protein sequence ID" value="KAJ7225695.1"/>
    <property type="molecule type" value="Genomic_DNA"/>
</dbReference>
<dbReference type="Proteomes" id="UP001219525">
    <property type="component" value="Unassembled WGS sequence"/>
</dbReference>
<feature type="domain" description="DRBM" evidence="2">
    <location>
        <begin position="112"/>
        <end position="178"/>
    </location>
</feature>
<evidence type="ECO:0000256" key="1">
    <source>
        <dbReference type="PROSITE-ProRule" id="PRU00266"/>
    </source>
</evidence>
<keyword evidence="4" id="KW-1185">Reference proteome</keyword>
<dbReference type="GO" id="GO:0003723">
    <property type="term" value="F:RNA binding"/>
    <property type="evidence" value="ECO:0007669"/>
    <property type="project" value="UniProtKB-UniRule"/>
</dbReference>
<keyword evidence="1" id="KW-0694">RNA-binding</keyword>
<sequence>MVCSTIYALDCIAQCHPDKIPTLNEPQEAYSIFYAYIGGIFLDYGDDGPLREIVQTWIELLGSDTESSQHAPKKIKTEFMESQIVPPPTMTTARVQTQPLSNPLTPSQPDSPFLKSFNEAAAKRGAIVDYPATEGTGNEGRWIVQCVVNGITKGTASGASKKIAQDLAARRAFDALGWA</sequence>
<dbReference type="InterPro" id="IPR014720">
    <property type="entry name" value="dsRBD_dom"/>
</dbReference>